<dbReference type="CDD" id="cd00861">
    <property type="entry name" value="ProRS_anticodon_short"/>
    <property type="match status" value="1"/>
</dbReference>
<dbReference type="CDD" id="cd04334">
    <property type="entry name" value="ProRS-INS"/>
    <property type="match status" value="1"/>
</dbReference>
<dbReference type="PIRSF" id="PIRSF001535">
    <property type="entry name" value="ProRS_1"/>
    <property type="match status" value="1"/>
</dbReference>
<dbReference type="GO" id="GO:0002161">
    <property type="term" value="F:aminoacyl-tRNA deacylase activity"/>
    <property type="evidence" value="ECO:0007669"/>
    <property type="project" value="InterPro"/>
</dbReference>
<reference evidence="14 15" key="1">
    <citation type="submission" date="2019-08" db="EMBL/GenBank/DDBJ databases">
        <title>Bradymonadales sp. TMQ2.</title>
        <authorList>
            <person name="Liang Q."/>
        </authorList>
    </citation>
    <scope>NUCLEOTIDE SEQUENCE [LARGE SCALE GENOMIC DNA]</scope>
    <source>
        <strain evidence="14 15">TMQ2</strain>
    </source>
</reference>
<dbReference type="Proteomes" id="UP000321046">
    <property type="component" value="Unassembled WGS sequence"/>
</dbReference>
<dbReference type="InterPro" id="IPR036621">
    <property type="entry name" value="Anticodon-bd_dom_sf"/>
</dbReference>
<dbReference type="Gene3D" id="3.30.930.10">
    <property type="entry name" value="Bira Bifunctional Protein, Domain 2"/>
    <property type="match status" value="2"/>
</dbReference>
<evidence type="ECO:0000256" key="5">
    <source>
        <dbReference type="ARBA" id="ARBA00022741"/>
    </source>
</evidence>
<dbReference type="RefSeq" id="WP_146972334.1">
    <property type="nucleotide sequence ID" value="NZ_VOSL01000010.1"/>
</dbReference>
<dbReference type="Gene3D" id="3.40.50.800">
    <property type="entry name" value="Anticodon-binding domain"/>
    <property type="match status" value="1"/>
</dbReference>
<dbReference type="NCBIfam" id="TIGR00409">
    <property type="entry name" value="proS_fam_II"/>
    <property type="match status" value="1"/>
</dbReference>
<dbReference type="InterPro" id="IPR004154">
    <property type="entry name" value="Anticodon-bd"/>
</dbReference>
<evidence type="ECO:0000256" key="6">
    <source>
        <dbReference type="ARBA" id="ARBA00022840"/>
    </source>
</evidence>
<comment type="caution">
    <text evidence="14">The sequence shown here is derived from an EMBL/GenBank/DDBJ whole genome shotgun (WGS) entry which is preliminary data.</text>
</comment>
<name>A0A5C6XLS3_9DELT</name>
<dbReference type="SUPFAM" id="SSF55681">
    <property type="entry name" value="Class II aaRS and biotin synthetases"/>
    <property type="match status" value="1"/>
</dbReference>
<dbReference type="GO" id="GO:0005829">
    <property type="term" value="C:cytosol"/>
    <property type="evidence" value="ECO:0007669"/>
    <property type="project" value="TreeGrafter"/>
</dbReference>
<dbReference type="Pfam" id="PF04073">
    <property type="entry name" value="tRNA_edit"/>
    <property type="match status" value="1"/>
</dbReference>
<protein>
    <recommendedName>
        <fullName evidence="12">Proline--tRNA ligase</fullName>
        <ecNumber evidence="12">6.1.1.15</ecNumber>
    </recommendedName>
    <alternativeName>
        <fullName evidence="12">Prolyl-tRNA synthetase</fullName>
        <shortName evidence="12">ProRS</shortName>
    </alternativeName>
</protein>
<dbReference type="OrthoDB" id="9809052at2"/>
<accession>A0A5C6XLS3</accession>
<dbReference type="GO" id="GO:0005524">
    <property type="term" value="F:ATP binding"/>
    <property type="evidence" value="ECO:0007669"/>
    <property type="project" value="UniProtKB-UniRule"/>
</dbReference>
<dbReference type="EC" id="6.1.1.15" evidence="12"/>
<dbReference type="InterPro" id="IPR002314">
    <property type="entry name" value="aa-tRNA-synt_IIb"/>
</dbReference>
<dbReference type="InterPro" id="IPR044140">
    <property type="entry name" value="ProRS_anticodon_short"/>
</dbReference>
<dbReference type="InterPro" id="IPR023717">
    <property type="entry name" value="Pro-tRNA-Synthase_IIa_type1"/>
</dbReference>
<dbReference type="InterPro" id="IPR004500">
    <property type="entry name" value="Pro-tRNA-synth_IIa_bac-type"/>
</dbReference>
<evidence type="ECO:0000256" key="12">
    <source>
        <dbReference type="HAMAP-Rule" id="MF_01569"/>
    </source>
</evidence>
<evidence type="ECO:0000256" key="2">
    <source>
        <dbReference type="ARBA" id="ARBA00011738"/>
    </source>
</evidence>
<evidence type="ECO:0000256" key="10">
    <source>
        <dbReference type="ARBA" id="ARBA00053664"/>
    </source>
</evidence>
<dbReference type="InterPro" id="IPR050062">
    <property type="entry name" value="Pro-tRNA_synthetase"/>
</dbReference>
<dbReference type="EMBL" id="VOSL01000010">
    <property type="protein sequence ID" value="TXD43321.1"/>
    <property type="molecule type" value="Genomic_DNA"/>
</dbReference>
<dbReference type="HAMAP" id="MF_01569">
    <property type="entry name" value="Pro_tRNA_synth_type1"/>
    <property type="match status" value="1"/>
</dbReference>
<dbReference type="CDD" id="cd00779">
    <property type="entry name" value="ProRS_core_prok"/>
    <property type="match status" value="1"/>
</dbReference>
<evidence type="ECO:0000313" key="14">
    <source>
        <dbReference type="EMBL" id="TXD43321.1"/>
    </source>
</evidence>
<keyword evidence="8 12" id="KW-0030">Aminoacyl-tRNA synthetase</keyword>
<comment type="catalytic activity">
    <reaction evidence="9 12">
        <text>tRNA(Pro) + L-proline + ATP = L-prolyl-tRNA(Pro) + AMP + diphosphate</text>
        <dbReference type="Rhea" id="RHEA:14305"/>
        <dbReference type="Rhea" id="RHEA-COMP:9700"/>
        <dbReference type="Rhea" id="RHEA-COMP:9702"/>
        <dbReference type="ChEBI" id="CHEBI:30616"/>
        <dbReference type="ChEBI" id="CHEBI:33019"/>
        <dbReference type="ChEBI" id="CHEBI:60039"/>
        <dbReference type="ChEBI" id="CHEBI:78442"/>
        <dbReference type="ChEBI" id="CHEBI:78532"/>
        <dbReference type="ChEBI" id="CHEBI:456215"/>
        <dbReference type="EC" id="6.1.1.15"/>
    </reaction>
</comment>
<comment type="subcellular location">
    <subcellularLocation>
        <location evidence="1 12">Cytoplasm</location>
    </subcellularLocation>
</comment>
<evidence type="ECO:0000256" key="3">
    <source>
        <dbReference type="ARBA" id="ARBA00022490"/>
    </source>
</evidence>
<keyword evidence="7 12" id="KW-0648">Protein biosynthesis</keyword>
<proteinExistence type="inferred from homology"/>
<dbReference type="InterPro" id="IPR007214">
    <property type="entry name" value="YbaK/aa-tRNA-synth-assoc-dom"/>
</dbReference>
<evidence type="ECO:0000256" key="1">
    <source>
        <dbReference type="ARBA" id="ARBA00004496"/>
    </source>
</evidence>
<dbReference type="Pfam" id="PF00587">
    <property type="entry name" value="tRNA-synt_2b"/>
    <property type="match status" value="1"/>
</dbReference>
<sequence>MRLSTMFVPTRKEDPADAEVVSHQLLVRGGFIRMLARGIYDFLPLGWRSVRKIEQIVREEMDRAGAQEVHLPAVQPAELWQESGRWTHYGAELLRFRDRKGAEFCFGPTHEEVVTDMIRGDVKSYKQLPLNVYQIQTKFRDETRPRFGLMRGREFIMKDAYSFDVDEAGALESYDVMFDAYHRIFKRLGLEYRAVEADTGNIGGSRSHEFQVLAETGEDEIVSCTECGYAANVEKAEIRLEVAEAGEPSGSELATLRTPKARTIEEVSTYLKRPAQLIVKTLVYMADETALIVLTRGDHQVNELKLKAYLNGELGRDVQELRLASDAEVEALTKAPVGFAGPVGVEGVEILADLAVEPMVDFIVGANLKDKHHVNVNHGRDFEVSAFVDLRQAGAGDICGRCGGTLEAHRGIEVGHVFFLGDKYSKAMNANVLDENGDHRPMQMGCYGIGVTRILAAVIEQNHDDDGIIFPMAVAPYQVVICPLHLKNELVVSEAERIYSELQAAGVEVVLDDRDLRAGNKFKDADLIGIPVRVTLGGRGVENGEAELKMRHQSENEMVPLSEVVDRIKALIEDARGQR</sequence>
<dbReference type="GO" id="GO:0004827">
    <property type="term" value="F:proline-tRNA ligase activity"/>
    <property type="evidence" value="ECO:0007669"/>
    <property type="project" value="UniProtKB-UniRule"/>
</dbReference>
<dbReference type="AlphaFoldDB" id="A0A5C6XLS3"/>
<dbReference type="InterPro" id="IPR033730">
    <property type="entry name" value="ProRS_core_prok"/>
</dbReference>
<comment type="domain">
    <text evidence="12">Consists of three domains: the N-terminal catalytic domain, the editing domain and the C-terminal anticodon-binding domain.</text>
</comment>
<dbReference type="InterPro" id="IPR002316">
    <property type="entry name" value="Pro-tRNA-ligase_IIa"/>
</dbReference>
<evidence type="ECO:0000256" key="11">
    <source>
        <dbReference type="ARBA" id="ARBA00060755"/>
    </source>
</evidence>
<keyword evidence="3 12" id="KW-0963">Cytoplasm</keyword>
<dbReference type="InterPro" id="IPR006195">
    <property type="entry name" value="aa-tRNA-synth_II"/>
</dbReference>
<evidence type="ECO:0000256" key="4">
    <source>
        <dbReference type="ARBA" id="ARBA00022598"/>
    </source>
</evidence>
<dbReference type="SUPFAM" id="SSF52954">
    <property type="entry name" value="Class II aaRS ABD-related"/>
    <property type="match status" value="1"/>
</dbReference>
<evidence type="ECO:0000259" key="13">
    <source>
        <dbReference type="PROSITE" id="PS50862"/>
    </source>
</evidence>
<evidence type="ECO:0000256" key="9">
    <source>
        <dbReference type="ARBA" id="ARBA00047671"/>
    </source>
</evidence>
<comment type="function">
    <text evidence="10 12">Catalyzes the attachment of proline to tRNA(Pro) in a two-step reaction: proline is first activated by ATP to form Pro-AMP and then transferred to the acceptor end of tRNA(Pro). As ProRS can inadvertently accommodate and process non-cognate amino acids such as alanine and cysteine, to avoid such errors it has two additional distinct editing activities against alanine. One activity is designated as 'pretransfer' editing and involves the tRNA(Pro)-independent hydrolysis of activated Ala-AMP. The other activity is designated 'posttransfer' editing and involves deacylation of mischarged Ala-tRNA(Pro). The misacylated Cys-tRNA(Pro) is not edited by ProRS.</text>
</comment>
<dbReference type="InterPro" id="IPR045864">
    <property type="entry name" value="aa-tRNA-synth_II/BPL/LPL"/>
</dbReference>
<feature type="domain" description="Aminoacyl-transfer RNA synthetases class-II family profile" evidence="13">
    <location>
        <begin position="33"/>
        <end position="471"/>
    </location>
</feature>
<dbReference type="NCBIfam" id="NF006625">
    <property type="entry name" value="PRK09194.1"/>
    <property type="match status" value="1"/>
</dbReference>
<dbReference type="PANTHER" id="PTHR42753">
    <property type="entry name" value="MITOCHONDRIAL RIBOSOME PROTEIN L39/PROLYL-TRNA LIGASE FAMILY MEMBER"/>
    <property type="match status" value="1"/>
</dbReference>
<dbReference type="FunFam" id="3.30.930.10:FF:000065">
    <property type="entry name" value="Proline--tRNA ligase"/>
    <property type="match status" value="1"/>
</dbReference>
<evidence type="ECO:0000256" key="8">
    <source>
        <dbReference type="ARBA" id="ARBA00023146"/>
    </source>
</evidence>
<keyword evidence="4 12" id="KW-0436">Ligase</keyword>
<dbReference type="PRINTS" id="PR01046">
    <property type="entry name" value="TRNASYNTHPRO"/>
</dbReference>
<comment type="similarity">
    <text evidence="11 12">Belongs to the class-II aminoacyl-tRNA synthetase family. ProS type 1 subfamily.</text>
</comment>
<dbReference type="InterPro" id="IPR036754">
    <property type="entry name" value="YbaK/aa-tRNA-synt-asso_dom_sf"/>
</dbReference>
<dbReference type="PANTHER" id="PTHR42753:SF2">
    <property type="entry name" value="PROLINE--TRNA LIGASE"/>
    <property type="match status" value="1"/>
</dbReference>
<dbReference type="Pfam" id="PF03129">
    <property type="entry name" value="HGTP_anticodon"/>
    <property type="match status" value="1"/>
</dbReference>
<dbReference type="GO" id="GO:0006433">
    <property type="term" value="P:prolyl-tRNA aminoacylation"/>
    <property type="evidence" value="ECO:0007669"/>
    <property type="project" value="UniProtKB-UniRule"/>
</dbReference>
<dbReference type="SUPFAM" id="SSF55826">
    <property type="entry name" value="YbaK/ProRS associated domain"/>
    <property type="match status" value="1"/>
</dbReference>
<keyword evidence="5 12" id="KW-0547">Nucleotide-binding</keyword>
<keyword evidence="6 12" id="KW-0067">ATP-binding</keyword>
<comment type="subunit">
    <text evidence="2 12">Homodimer.</text>
</comment>
<evidence type="ECO:0000256" key="7">
    <source>
        <dbReference type="ARBA" id="ARBA00022917"/>
    </source>
</evidence>
<gene>
    <name evidence="12" type="primary">proS</name>
    <name evidence="14" type="ORF">FRC96_01815</name>
</gene>
<dbReference type="FunFam" id="3.30.930.10:FF:000066">
    <property type="entry name" value="Proline--tRNA ligase"/>
    <property type="match status" value="1"/>
</dbReference>
<dbReference type="PROSITE" id="PS50862">
    <property type="entry name" value="AA_TRNA_LIGASE_II"/>
    <property type="match status" value="1"/>
</dbReference>
<evidence type="ECO:0000313" key="15">
    <source>
        <dbReference type="Proteomes" id="UP000321046"/>
    </source>
</evidence>
<organism evidence="14 15">
    <name type="scientific">Lujinxingia vulgaris</name>
    <dbReference type="NCBI Taxonomy" id="2600176"/>
    <lineage>
        <taxon>Bacteria</taxon>
        <taxon>Deltaproteobacteria</taxon>
        <taxon>Bradymonadales</taxon>
        <taxon>Lujinxingiaceae</taxon>
        <taxon>Lujinxingia</taxon>
    </lineage>
</organism>